<dbReference type="Gene3D" id="3.90.1720.10">
    <property type="entry name" value="endopeptidase domain like (from Nostoc punctiforme)"/>
    <property type="match status" value="1"/>
</dbReference>
<evidence type="ECO:0000256" key="1">
    <source>
        <dbReference type="ARBA" id="ARBA00022679"/>
    </source>
</evidence>
<protein>
    <recommendedName>
        <fullName evidence="4">LRAT domain-containing protein</fullName>
    </recommendedName>
</protein>
<keyword evidence="1" id="KW-0808">Transferase</keyword>
<dbReference type="GO" id="GO:0008970">
    <property type="term" value="F:phospholipase A1 activity"/>
    <property type="evidence" value="ECO:0007669"/>
    <property type="project" value="TreeGrafter"/>
</dbReference>
<keyword evidence="3" id="KW-0443">Lipid metabolism</keyword>
<proteinExistence type="predicted"/>
<dbReference type="PROSITE" id="PS51934">
    <property type="entry name" value="LRAT"/>
    <property type="match status" value="1"/>
</dbReference>
<evidence type="ECO:0000256" key="2">
    <source>
        <dbReference type="ARBA" id="ARBA00022801"/>
    </source>
</evidence>
<dbReference type="InterPro" id="IPR007053">
    <property type="entry name" value="LRAT_dom"/>
</dbReference>
<dbReference type="AlphaFoldDB" id="A0A5P3X8B9"/>
<reference evidence="5 6" key="1">
    <citation type="submission" date="2018-09" db="EMBL/GenBank/DDBJ databases">
        <title>A clostridial neurotoxin that targets Anopheles mosquitoes.</title>
        <authorList>
            <person name="Contreras E."/>
            <person name="Masuyer G."/>
            <person name="Qureshi N."/>
            <person name="Chawla S."/>
            <person name="Lim H.L."/>
            <person name="Chen J."/>
            <person name="Stenmark P."/>
            <person name="Gill S."/>
        </authorList>
    </citation>
    <scope>NUCLEOTIDE SEQUENCE [LARGE SCALE GENOMIC DNA]</scope>
    <source>
        <strain evidence="5 6">Cbm</strain>
    </source>
</reference>
<name>A0A5P3X8B9_PARBF</name>
<dbReference type="Pfam" id="PF04970">
    <property type="entry name" value="LRAT"/>
    <property type="match status" value="1"/>
</dbReference>
<keyword evidence="2" id="KW-0378">Hydrolase</keyword>
<sequence>MILGGFFMSNANYGDLICSDHGLYKHFGIYINEDCVIHYDGKIDDKFLRKMCIRKTNMDRFLAGNETFKVCKFKNNFTEPCEVVQRANSRIGEQNFNIIFNNCEHFGHWCKTGVSKSNQVDFIILIIIFTILLNYSL</sequence>
<gene>
    <name evidence="5" type="ORF">D4A35_00930</name>
</gene>
<dbReference type="Proteomes" id="UP000326961">
    <property type="component" value="Chromosome"/>
</dbReference>
<dbReference type="GO" id="GO:0004623">
    <property type="term" value="F:phospholipase A2 activity"/>
    <property type="evidence" value="ECO:0007669"/>
    <property type="project" value="TreeGrafter"/>
</dbReference>
<dbReference type="InterPro" id="IPR051496">
    <property type="entry name" value="H-rev107_PLA/AT"/>
</dbReference>
<dbReference type="PANTHER" id="PTHR13943">
    <property type="entry name" value="HRAS-LIKE SUPPRESSOR - RELATED"/>
    <property type="match status" value="1"/>
</dbReference>
<dbReference type="GO" id="GO:0005737">
    <property type="term" value="C:cytoplasm"/>
    <property type="evidence" value="ECO:0007669"/>
    <property type="project" value="TreeGrafter"/>
</dbReference>
<evidence type="ECO:0000256" key="3">
    <source>
        <dbReference type="ARBA" id="ARBA00023098"/>
    </source>
</evidence>
<evidence type="ECO:0000313" key="5">
    <source>
        <dbReference type="EMBL" id="QEZ67558.1"/>
    </source>
</evidence>
<dbReference type="PANTHER" id="PTHR13943:SF77">
    <property type="entry name" value="LRAT DOMAIN-CONTAINING PROTEIN"/>
    <property type="match status" value="1"/>
</dbReference>
<dbReference type="EMBL" id="CP032452">
    <property type="protein sequence ID" value="QEZ67558.1"/>
    <property type="molecule type" value="Genomic_DNA"/>
</dbReference>
<dbReference type="GO" id="GO:0070292">
    <property type="term" value="P:N-acylphosphatidylethanolamine metabolic process"/>
    <property type="evidence" value="ECO:0007669"/>
    <property type="project" value="TreeGrafter"/>
</dbReference>
<evidence type="ECO:0000313" key="6">
    <source>
        <dbReference type="Proteomes" id="UP000326961"/>
    </source>
</evidence>
<evidence type="ECO:0000259" key="4">
    <source>
        <dbReference type="PROSITE" id="PS51934"/>
    </source>
</evidence>
<feature type="domain" description="LRAT" evidence="4">
    <location>
        <begin position="16"/>
        <end position="119"/>
    </location>
</feature>
<accession>A0A5P3X8B9</accession>
<dbReference type="GO" id="GO:0016410">
    <property type="term" value="F:N-acyltransferase activity"/>
    <property type="evidence" value="ECO:0007669"/>
    <property type="project" value="TreeGrafter"/>
</dbReference>
<organism evidence="5 6">
    <name type="scientific">Paraclostridium bifermentans</name>
    <name type="common">Clostridium bifermentans</name>
    <dbReference type="NCBI Taxonomy" id="1490"/>
    <lineage>
        <taxon>Bacteria</taxon>
        <taxon>Bacillati</taxon>
        <taxon>Bacillota</taxon>
        <taxon>Clostridia</taxon>
        <taxon>Peptostreptococcales</taxon>
        <taxon>Peptostreptococcaceae</taxon>
        <taxon>Paraclostridium</taxon>
    </lineage>
</organism>